<dbReference type="InterPro" id="IPR026881">
    <property type="entry name" value="WYL_dom"/>
</dbReference>
<evidence type="ECO:0000313" key="3">
    <source>
        <dbReference type="EMBL" id="OKH24699.1"/>
    </source>
</evidence>
<gene>
    <name evidence="3" type="ORF">NIES1031_15490</name>
</gene>
<dbReference type="Pfam" id="PF13280">
    <property type="entry name" value="WYL"/>
    <property type="match status" value="1"/>
</dbReference>
<feature type="domain" description="WYL" evidence="1">
    <location>
        <begin position="143"/>
        <end position="211"/>
    </location>
</feature>
<dbReference type="RefSeq" id="WP_073550424.1">
    <property type="nucleotide sequence ID" value="NZ_CAWMVK010000004.1"/>
</dbReference>
<feature type="domain" description="WCX" evidence="2">
    <location>
        <begin position="241"/>
        <end position="317"/>
    </location>
</feature>
<dbReference type="InterPro" id="IPR051534">
    <property type="entry name" value="CBASS_pafABC_assoc_protein"/>
</dbReference>
<dbReference type="STRING" id="247279.NIES1031_15490"/>
<reference evidence="3 4" key="1">
    <citation type="submission" date="2016-11" db="EMBL/GenBank/DDBJ databases">
        <title>Draft Genome Sequences of Nine Cyanobacterial Strains from Diverse Habitats.</title>
        <authorList>
            <person name="Zhu T."/>
            <person name="Hou S."/>
            <person name="Lu X."/>
            <person name="Hess W.R."/>
        </authorList>
    </citation>
    <scope>NUCLEOTIDE SEQUENCE [LARGE SCALE GENOMIC DNA]</scope>
    <source>
        <strain evidence="3 4">5.2 s.c.1</strain>
    </source>
</reference>
<evidence type="ECO:0000259" key="2">
    <source>
        <dbReference type="Pfam" id="PF25583"/>
    </source>
</evidence>
<dbReference type="SUPFAM" id="SSF46785">
    <property type="entry name" value="Winged helix' DNA-binding domain"/>
    <property type="match status" value="1"/>
</dbReference>
<dbReference type="PIRSF" id="PIRSF016838">
    <property type="entry name" value="PafC"/>
    <property type="match status" value="1"/>
</dbReference>
<dbReference type="EMBL" id="MRCC01000012">
    <property type="protein sequence ID" value="OKH24699.1"/>
    <property type="molecule type" value="Genomic_DNA"/>
</dbReference>
<evidence type="ECO:0000259" key="1">
    <source>
        <dbReference type="Pfam" id="PF13280"/>
    </source>
</evidence>
<dbReference type="AlphaFoldDB" id="A0A1U7HMA9"/>
<sequence length="332" mass="38894">MSRHLERLLQIDHLLRSSCGQTSISLAQALEVSDRTIRDDLAFLRDRYHAPLEYRKKTGWHYTNLAWRLPSISLSKGELFALTLGARMLEAYAGSAYEQELRSSIERLSERLPEQTWIDLQQLADERIIFRAGAQMVNLNPQIWQQLLEACRTSKRVWIRYYAATRLEESERVIDPYLLHIYRATNPYVIGFCHKRQEIRWFRIDRIQELRLLDETFERKSNFDPKTYLQKIFQHEVGGNPVSVAIWFDASAAPFIRERRWHITQEIEEHPDGSLTLHLTTSGLNDLKRWVLGYGKGAVVKAPTELVELVKAEVEGMRRNYHFLTTKEGVNL</sequence>
<comment type="caution">
    <text evidence="3">The sequence shown here is derived from an EMBL/GenBank/DDBJ whole genome shotgun (WGS) entry which is preliminary data.</text>
</comment>
<dbReference type="PANTHER" id="PTHR34580:SF9">
    <property type="entry name" value="SLL5097 PROTEIN"/>
    <property type="match status" value="1"/>
</dbReference>
<organism evidence="3 4">
    <name type="scientific">Chroogloeocystis siderophila 5.2 s.c.1</name>
    <dbReference type="NCBI Taxonomy" id="247279"/>
    <lineage>
        <taxon>Bacteria</taxon>
        <taxon>Bacillati</taxon>
        <taxon>Cyanobacteriota</taxon>
        <taxon>Cyanophyceae</taxon>
        <taxon>Oscillatoriophycideae</taxon>
        <taxon>Chroococcales</taxon>
        <taxon>Chroococcaceae</taxon>
        <taxon>Chroogloeocystis</taxon>
    </lineage>
</organism>
<dbReference type="InterPro" id="IPR057727">
    <property type="entry name" value="WCX_dom"/>
</dbReference>
<dbReference type="InterPro" id="IPR028349">
    <property type="entry name" value="PafC-like"/>
</dbReference>
<dbReference type="GO" id="GO:0003677">
    <property type="term" value="F:DNA binding"/>
    <property type="evidence" value="ECO:0007669"/>
    <property type="project" value="UniProtKB-KW"/>
</dbReference>
<name>A0A1U7HMA9_9CHRO</name>
<protein>
    <submittedName>
        <fullName evidence="3">DNA-binding protein</fullName>
    </submittedName>
</protein>
<dbReference type="InterPro" id="IPR036390">
    <property type="entry name" value="WH_DNA-bd_sf"/>
</dbReference>
<evidence type="ECO:0000313" key="4">
    <source>
        <dbReference type="Proteomes" id="UP000185984"/>
    </source>
</evidence>
<dbReference type="OrthoDB" id="9767131at2"/>
<keyword evidence="3" id="KW-0238">DNA-binding</keyword>
<dbReference type="InterPro" id="IPR036388">
    <property type="entry name" value="WH-like_DNA-bd_sf"/>
</dbReference>
<dbReference type="Proteomes" id="UP000185984">
    <property type="component" value="Unassembled WGS sequence"/>
</dbReference>
<dbReference type="Pfam" id="PF25583">
    <property type="entry name" value="WCX"/>
    <property type="match status" value="1"/>
</dbReference>
<accession>A0A1U7HMA9</accession>
<dbReference type="PANTHER" id="PTHR34580">
    <property type="match status" value="1"/>
</dbReference>
<keyword evidence="4" id="KW-1185">Reference proteome</keyword>
<dbReference type="Gene3D" id="1.10.10.10">
    <property type="entry name" value="Winged helix-like DNA-binding domain superfamily/Winged helix DNA-binding domain"/>
    <property type="match status" value="1"/>
</dbReference>
<proteinExistence type="predicted"/>
<dbReference type="PROSITE" id="PS52050">
    <property type="entry name" value="WYL"/>
    <property type="match status" value="1"/>
</dbReference>